<keyword evidence="6" id="KW-1185">Reference proteome</keyword>
<keyword evidence="1 2" id="KW-0238">DNA-binding</keyword>
<dbReference type="Proteomes" id="UP001263371">
    <property type="component" value="Unassembled WGS sequence"/>
</dbReference>
<dbReference type="InterPro" id="IPR011344">
    <property type="entry name" value="ssDNA-bd"/>
</dbReference>
<dbReference type="Pfam" id="PF00436">
    <property type="entry name" value="SSB"/>
    <property type="match status" value="1"/>
</dbReference>
<accession>A0ABU3TAL6</accession>
<protein>
    <recommendedName>
        <fullName evidence="2 3">Single-stranded DNA-binding protein</fullName>
        <shortName evidence="2">SSB</shortName>
    </recommendedName>
</protein>
<comment type="caution">
    <text evidence="2">Lacks conserved residue(s) required for the propagation of feature annotation.</text>
</comment>
<evidence type="ECO:0000256" key="3">
    <source>
        <dbReference type="RuleBase" id="RU000524"/>
    </source>
</evidence>
<reference evidence="5 6" key="1">
    <citation type="submission" date="2023-09" db="EMBL/GenBank/DDBJ databases">
        <title>Microbacterium fusihabitans sp. nov., Microbacterium phycihabitans sp. nov., and Microbacterium cervinum sp. nov., isolated from dried seaweeds of beach.</title>
        <authorList>
            <person name="Lee S.D."/>
        </authorList>
    </citation>
    <scope>NUCLEOTIDE SEQUENCE [LARGE SCALE GENOMIC DNA]</scope>
    <source>
        <strain evidence="5 6">KSW4-17</strain>
    </source>
</reference>
<dbReference type="NCBIfam" id="TIGR00621">
    <property type="entry name" value="ssb"/>
    <property type="match status" value="1"/>
</dbReference>
<dbReference type="PROSITE" id="PS50935">
    <property type="entry name" value="SSB"/>
    <property type="match status" value="1"/>
</dbReference>
<dbReference type="EMBL" id="JAWDIS010000003">
    <property type="protein sequence ID" value="MDU0368393.1"/>
    <property type="molecule type" value="Genomic_DNA"/>
</dbReference>
<evidence type="ECO:0000313" key="6">
    <source>
        <dbReference type="Proteomes" id="UP001263371"/>
    </source>
</evidence>
<proteinExistence type="inferred from homology"/>
<comment type="subunit">
    <text evidence="2">Homotetramer.</text>
</comment>
<dbReference type="PANTHER" id="PTHR10302">
    <property type="entry name" value="SINGLE-STRANDED DNA-BINDING PROTEIN"/>
    <property type="match status" value="1"/>
</dbReference>
<evidence type="ECO:0000256" key="4">
    <source>
        <dbReference type="SAM" id="MobiDB-lite"/>
    </source>
</evidence>
<feature type="region of interest" description="Disordered" evidence="4">
    <location>
        <begin position="118"/>
        <end position="164"/>
    </location>
</feature>
<dbReference type="InterPro" id="IPR000424">
    <property type="entry name" value="Primosome_PriB/ssb"/>
</dbReference>
<dbReference type="InterPro" id="IPR012340">
    <property type="entry name" value="NA-bd_OB-fold"/>
</dbReference>
<dbReference type="HAMAP" id="MF_00984">
    <property type="entry name" value="SSB"/>
    <property type="match status" value="1"/>
</dbReference>
<dbReference type="GO" id="GO:0003677">
    <property type="term" value="F:DNA binding"/>
    <property type="evidence" value="ECO:0007669"/>
    <property type="project" value="UniProtKB-KW"/>
</dbReference>
<evidence type="ECO:0000256" key="2">
    <source>
        <dbReference type="HAMAP-Rule" id="MF_00984"/>
    </source>
</evidence>
<name>A0ABU3TAL6_9MICO</name>
<evidence type="ECO:0000256" key="1">
    <source>
        <dbReference type="ARBA" id="ARBA00023125"/>
    </source>
</evidence>
<dbReference type="Gene3D" id="2.40.50.140">
    <property type="entry name" value="Nucleic acid-binding proteins"/>
    <property type="match status" value="1"/>
</dbReference>
<dbReference type="SUPFAM" id="SSF50249">
    <property type="entry name" value="Nucleic acid-binding proteins"/>
    <property type="match status" value="1"/>
</dbReference>
<dbReference type="PANTHER" id="PTHR10302:SF0">
    <property type="entry name" value="SINGLE-STRANDED DNA-BINDING PROTEIN, MITOCHONDRIAL"/>
    <property type="match status" value="1"/>
</dbReference>
<sequence>MSDHITLVGNIVGDLEQRTTRGGGPVAAFRLAVGERKFDREKGEWVDGHTNFYAISVFGDLGANALRSFRKGERVILSGRLRLREWETESKRGVSADVVADAIGHDLRWGVSVFHRAAKPQTATSPSPAEPTPRAETDGDGWSLPGASLETDAGGSGEGAERARAEVVVAAGETGRVETPADATPF</sequence>
<dbReference type="RefSeq" id="WP_315995562.1">
    <property type="nucleotide sequence ID" value="NZ_JAWDIS010000003.1"/>
</dbReference>
<comment type="caution">
    <text evidence="5">The sequence shown here is derived from an EMBL/GenBank/DDBJ whole genome shotgun (WGS) entry which is preliminary data.</text>
</comment>
<organism evidence="5 6">
    <name type="scientific">Microbacterium galbum</name>
    <dbReference type="NCBI Taxonomy" id="3075994"/>
    <lineage>
        <taxon>Bacteria</taxon>
        <taxon>Bacillati</taxon>
        <taxon>Actinomycetota</taxon>
        <taxon>Actinomycetes</taxon>
        <taxon>Micrococcales</taxon>
        <taxon>Microbacteriaceae</taxon>
        <taxon>Microbacterium</taxon>
    </lineage>
</organism>
<gene>
    <name evidence="5" type="ORF">RWH45_14330</name>
</gene>
<dbReference type="CDD" id="cd04496">
    <property type="entry name" value="SSB_OBF"/>
    <property type="match status" value="1"/>
</dbReference>
<evidence type="ECO:0000313" key="5">
    <source>
        <dbReference type="EMBL" id="MDU0368393.1"/>
    </source>
</evidence>